<dbReference type="InterPro" id="IPR042231">
    <property type="entry name" value="Cho/carn_acyl_trans_2"/>
</dbReference>
<organism evidence="6 7">
    <name type="scientific">Botryobasidium botryosum (strain FD-172 SS1)</name>
    <dbReference type="NCBI Taxonomy" id="930990"/>
    <lineage>
        <taxon>Eukaryota</taxon>
        <taxon>Fungi</taxon>
        <taxon>Dikarya</taxon>
        <taxon>Basidiomycota</taxon>
        <taxon>Agaricomycotina</taxon>
        <taxon>Agaricomycetes</taxon>
        <taxon>Cantharellales</taxon>
        <taxon>Botryobasidiaceae</taxon>
        <taxon>Botryobasidium</taxon>
    </lineage>
</organism>
<dbReference type="Proteomes" id="UP000027195">
    <property type="component" value="Unassembled WGS sequence"/>
</dbReference>
<dbReference type="AlphaFoldDB" id="A0A067MRK0"/>
<feature type="domain" description="Choline/carnitine acyltransferase" evidence="5">
    <location>
        <begin position="20"/>
        <end position="617"/>
    </location>
</feature>
<protein>
    <recommendedName>
        <fullName evidence="5">Choline/carnitine acyltransferase domain-containing protein</fullName>
    </recommendedName>
</protein>
<name>A0A067MRK0_BOTB1</name>
<evidence type="ECO:0000259" key="5">
    <source>
        <dbReference type="Pfam" id="PF00755"/>
    </source>
</evidence>
<dbReference type="PROSITE" id="PS00439">
    <property type="entry name" value="ACYLTRANSF_C_1"/>
    <property type="match status" value="1"/>
</dbReference>
<dbReference type="HOGENOM" id="CLU_013513_5_0_1"/>
<gene>
    <name evidence="6" type="ORF">BOTBODRAFT_109970</name>
</gene>
<dbReference type="PANTHER" id="PTHR22589:SF107">
    <property type="entry name" value="CHOLINE_CARNITINE ACYLTRANSFERASE DOMAIN-CONTAINING PROTEIN"/>
    <property type="match status" value="1"/>
</dbReference>
<dbReference type="Gene3D" id="3.30.559.10">
    <property type="entry name" value="Chloramphenicol acetyltransferase-like domain"/>
    <property type="match status" value="1"/>
</dbReference>
<dbReference type="InterPro" id="IPR023213">
    <property type="entry name" value="CAT-like_dom_sf"/>
</dbReference>
<accession>A0A067MRK0</accession>
<dbReference type="SUPFAM" id="SSF52777">
    <property type="entry name" value="CoA-dependent acyltransferases"/>
    <property type="match status" value="2"/>
</dbReference>
<proteinExistence type="inferred from homology"/>
<evidence type="ECO:0000313" key="6">
    <source>
        <dbReference type="EMBL" id="KDQ14502.1"/>
    </source>
</evidence>
<dbReference type="InterPro" id="IPR039551">
    <property type="entry name" value="Cho/carn_acyl_trans"/>
</dbReference>
<dbReference type="OrthoDB" id="240216at2759"/>
<dbReference type="InterPro" id="IPR000542">
    <property type="entry name" value="Carn_acyl_trans"/>
</dbReference>
<evidence type="ECO:0000313" key="7">
    <source>
        <dbReference type="Proteomes" id="UP000027195"/>
    </source>
</evidence>
<dbReference type="STRING" id="930990.A0A067MRK0"/>
<comment type="similarity">
    <text evidence="1">Belongs to the carnitine/choline acetyltransferase family.</text>
</comment>
<evidence type="ECO:0000256" key="2">
    <source>
        <dbReference type="ARBA" id="ARBA00022679"/>
    </source>
</evidence>
<evidence type="ECO:0000256" key="3">
    <source>
        <dbReference type="ARBA" id="ARBA00023315"/>
    </source>
</evidence>
<dbReference type="EMBL" id="KL198037">
    <property type="protein sequence ID" value="KDQ14502.1"/>
    <property type="molecule type" value="Genomic_DNA"/>
</dbReference>
<dbReference type="PANTHER" id="PTHR22589">
    <property type="entry name" value="CARNITINE O-ACYLTRANSFERASE"/>
    <property type="match status" value="1"/>
</dbReference>
<dbReference type="Pfam" id="PF00755">
    <property type="entry name" value="Carn_acyltransf"/>
    <property type="match status" value="1"/>
</dbReference>
<reference evidence="7" key="1">
    <citation type="journal article" date="2014" name="Proc. Natl. Acad. Sci. U.S.A.">
        <title>Extensive sampling of basidiomycete genomes demonstrates inadequacy of the white-rot/brown-rot paradigm for wood decay fungi.</title>
        <authorList>
            <person name="Riley R."/>
            <person name="Salamov A.A."/>
            <person name="Brown D.W."/>
            <person name="Nagy L.G."/>
            <person name="Floudas D."/>
            <person name="Held B.W."/>
            <person name="Levasseur A."/>
            <person name="Lombard V."/>
            <person name="Morin E."/>
            <person name="Otillar R."/>
            <person name="Lindquist E.A."/>
            <person name="Sun H."/>
            <person name="LaButti K.M."/>
            <person name="Schmutz J."/>
            <person name="Jabbour D."/>
            <person name="Luo H."/>
            <person name="Baker S.E."/>
            <person name="Pisabarro A.G."/>
            <person name="Walton J.D."/>
            <person name="Blanchette R.A."/>
            <person name="Henrissat B."/>
            <person name="Martin F."/>
            <person name="Cullen D."/>
            <person name="Hibbett D.S."/>
            <person name="Grigoriev I.V."/>
        </authorList>
    </citation>
    <scope>NUCLEOTIDE SEQUENCE [LARGE SCALE GENOMIC DNA]</scope>
    <source>
        <strain evidence="7">FD-172 SS1</strain>
    </source>
</reference>
<evidence type="ECO:0000256" key="4">
    <source>
        <dbReference type="PIRSR" id="PIRSR600542-1"/>
    </source>
</evidence>
<sequence>MSRAARRSSTFANQGVLPRLPVPALRQSLDRYVKSLEPFVEEHPGTGTLEDRKRLVREFESGLGKRLQQRLLDLDAVSPNNWLNDTIWLQKAYHEWRAPLLINSNWWLLFHDDVNVPSAVREQPPAEGAITEWQVRRAAWLTKRLLDYRGLLERQEIYPDTSRTGPFCMHQYNRMYSLTRIPLPGCDALTHAPRLKAPGARHVLVMVKEWCYVVEVLGADGEAIAAAEVERRFGAVVEDVRAREARGERPVPVGRLTADERNLWAENREHLLSISPENQRLLTTLQNTLFAMSLDAYTLPHTPSDAYTIPEVDAHVKNCSSGGGKGCNRWFDKAISICVESNTRAGMMGEHSPCDALIPSIVGDWIIAEPMDNGAFEGKQGSGTGGWEVLEWVADERLERECEAAGERAAVLAADSDVGLLWFGEYGAEWIKKHGKMSPDAYIQMALQLAWYKSQGHFTATYETASTRLFLHGRTDVIRTLSSESRAFVKGMLDSSKSATERYTLLQAAVAAHNTYTRDASTGKGCDRHLMGLRLMMRPGESSALFEDKLFAKSQEWKLSTSGLSAGTRFKGTGFGTVWPDGYGINYLSGAHLLKFGIESKHSCETTSTKKFKANLVESLREMRTVCEQGGSDESAAPAAKL</sequence>
<feature type="active site" description="Proton acceptor" evidence="4">
    <location>
        <position position="351"/>
    </location>
</feature>
<dbReference type="Gene3D" id="3.30.559.70">
    <property type="entry name" value="Choline/Carnitine o-acyltransferase, domain 2"/>
    <property type="match status" value="1"/>
</dbReference>
<dbReference type="InParanoid" id="A0A067MRK0"/>
<evidence type="ECO:0000256" key="1">
    <source>
        <dbReference type="ARBA" id="ARBA00005232"/>
    </source>
</evidence>
<keyword evidence="3" id="KW-0012">Acyltransferase</keyword>
<dbReference type="GO" id="GO:0016746">
    <property type="term" value="F:acyltransferase activity"/>
    <property type="evidence" value="ECO:0007669"/>
    <property type="project" value="UniProtKB-KW"/>
</dbReference>
<keyword evidence="2" id="KW-0808">Transferase</keyword>
<keyword evidence="7" id="KW-1185">Reference proteome</keyword>